<feature type="compositionally biased region" description="Low complexity" evidence="1">
    <location>
        <begin position="423"/>
        <end position="449"/>
    </location>
</feature>
<dbReference type="EMBL" id="BRXU01000010">
    <property type="protein sequence ID" value="GLC54329.1"/>
    <property type="molecule type" value="Genomic_DNA"/>
</dbReference>
<evidence type="ECO:0000313" key="2">
    <source>
        <dbReference type="EMBL" id="GLC54329.1"/>
    </source>
</evidence>
<evidence type="ECO:0000256" key="1">
    <source>
        <dbReference type="SAM" id="MobiDB-lite"/>
    </source>
</evidence>
<organism evidence="2 3">
    <name type="scientific">Pleodorina starrii</name>
    <dbReference type="NCBI Taxonomy" id="330485"/>
    <lineage>
        <taxon>Eukaryota</taxon>
        <taxon>Viridiplantae</taxon>
        <taxon>Chlorophyta</taxon>
        <taxon>core chlorophytes</taxon>
        <taxon>Chlorophyceae</taxon>
        <taxon>CS clade</taxon>
        <taxon>Chlamydomonadales</taxon>
        <taxon>Volvocaceae</taxon>
        <taxon>Pleodorina</taxon>
    </lineage>
</organism>
<feature type="compositionally biased region" description="Low complexity" evidence="1">
    <location>
        <begin position="144"/>
        <end position="153"/>
    </location>
</feature>
<comment type="caution">
    <text evidence="2">The sequence shown here is derived from an EMBL/GenBank/DDBJ whole genome shotgun (WGS) entry which is preliminary data.</text>
</comment>
<dbReference type="AlphaFoldDB" id="A0A9W6F320"/>
<protein>
    <submittedName>
        <fullName evidence="2">Uncharacterized protein</fullName>
    </submittedName>
</protein>
<feature type="region of interest" description="Disordered" evidence="1">
    <location>
        <begin position="1"/>
        <end position="35"/>
    </location>
</feature>
<proteinExistence type="predicted"/>
<gene>
    <name evidence="2" type="primary">PLEST005164</name>
    <name evidence="2" type="ORF">PLESTB_000851900</name>
</gene>
<keyword evidence="3" id="KW-1185">Reference proteome</keyword>
<accession>A0A9W6F320</accession>
<feature type="region of interest" description="Disordered" evidence="1">
    <location>
        <begin position="557"/>
        <end position="628"/>
    </location>
</feature>
<reference evidence="2 3" key="1">
    <citation type="journal article" date="2023" name="Commun. Biol.">
        <title>Reorganization of the ancestral sex-determining regions during the evolution of trioecy in Pleodorina starrii.</title>
        <authorList>
            <person name="Takahashi K."/>
            <person name="Suzuki S."/>
            <person name="Kawai-Toyooka H."/>
            <person name="Yamamoto K."/>
            <person name="Hamaji T."/>
            <person name="Ootsuki R."/>
            <person name="Yamaguchi H."/>
            <person name="Kawachi M."/>
            <person name="Higashiyama T."/>
            <person name="Nozaki H."/>
        </authorList>
    </citation>
    <scope>NUCLEOTIDE SEQUENCE [LARGE SCALE GENOMIC DNA]</scope>
    <source>
        <strain evidence="2 3">NIES-4479</strain>
    </source>
</reference>
<sequence>MASMQSQDDDAHAGEPTDGTSMDARPSAKRGRAPPDRATLMCLLLGRLEQQMTLSKAMSLHLNGMLLQAQSMENIILAALHSLDTKRKQQRPSGKQDACAVAAAATFVPGSTSPKLPRRDKARPPKAQPSKLLLPTRLQRQPTSQAPAAAAPPALLPPLGPAAASSSSSPFALISTGCGAPAGPPPHLQTVLALQALIVQPYAPPKQLLHMPPPAMPAPAASHGAGAMQHFAQPQAPSAAAAASSRSGGGAAASCRSGGGGVSQLSLSFAGLTAAGGAVRPEVTSEPSEGRLARPHPDTPPQTHYPGLAPAPGPIPGLGPGQGLSLGPGLPLACIPPAGSGPAAAPVVEGSVAALRAAAPPLGVSCFAGGPGAFPGSNAAGVSAGAGPLPVSAAALVAGRGCPRAARQRRRRSPQPCSPAPPSTLAVPTTSPSSSSSSPPGSGPAAQGAFRLAHSGSSSDIGVGVHLRNVDDPFSWAVAAAAAATTAAGAAAAEPLASAPSIVSGERSMSVDSSGSDVQVHVPASWGIDAAAAAAAWGCRLEGRLACAASVPRIGAQEAPRGGGGGGGGGDSGGARWVGAAQLRRSGSGSSGSGNGGGGGGGPVGAADGWPGAEDGFDQGAERSGCDS</sequence>
<feature type="compositionally biased region" description="Low complexity" evidence="1">
    <location>
        <begin position="231"/>
        <end position="246"/>
    </location>
</feature>
<feature type="region of interest" description="Disordered" evidence="1">
    <location>
        <begin position="109"/>
        <end position="154"/>
    </location>
</feature>
<name>A0A9W6F320_9CHLO</name>
<feature type="region of interest" description="Disordered" evidence="1">
    <location>
        <begin position="277"/>
        <end position="323"/>
    </location>
</feature>
<dbReference type="Proteomes" id="UP001165080">
    <property type="component" value="Unassembled WGS sequence"/>
</dbReference>
<feature type="compositionally biased region" description="Gly residues" evidence="1">
    <location>
        <begin position="561"/>
        <end position="573"/>
    </location>
</feature>
<feature type="compositionally biased region" description="Basic and acidic residues" evidence="1">
    <location>
        <begin position="288"/>
        <end position="297"/>
    </location>
</feature>
<feature type="region of interest" description="Disordered" evidence="1">
    <location>
        <begin position="231"/>
        <end position="257"/>
    </location>
</feature>
<feature type="compositionally biased region" description="Gly residues" evidence="1">
    <location>
        <begin position="247"/>
        <end position="257"/>
    </location>
</feature>
<feature type="compositionally biased region" description="Gly residues" evidence="1">
    <location>
        <begin position="589"/>
        <end position="604"/>
    </location>
</feature>
<evidence type="ECO:0000313" key="3">
    <source>
        <dbReference type="Proteomes" id="UP001165080"/>
    </source>
</evidence>
<feature type="region of interest" description="Disordered" evidence="1">
    <location>
        <begin position="402"/>
        <end position="449"/>
    </location>
</feature>